<reference evidence="1" key="1">
    <citation type="submission" date="2020-04" db="EMBL/GenBank/DDBJ databases">
        <authorList>
            <person name="Alioto T."/>
            <person name="Alioto T."/>
            <person name="Gomez Garrido J."/>
        </authorList>
    </citation>
    <scope>NUCLEOTIDE SEQUENCE</scope>
    <source>
        <strain evidence="1">A484AB</strain>
    </source>
</reference>
<evidence type="ECO:0000313" key="2">
    <source>
        <dbReference type="Proteomes" id="UP001152795"/>
    </source>
</evidence>
<sequence>GSAMVAWLQWLYGCSGCSSGCMVAVVVWLYGCNVVAMVAVVVVGALVVVWLHGCMVAVVGALVAMVASIHNICFSSQIMRLNERLTSNSCNITENFAAKQYTVQYSTVQYMSATDKRWTPPRAFHVRVDRIK</sequence>
<proteinExistence type="predicted"/>
<evidence type="ECO:0000313" key="1">
    <source>
        <dbReference type="EMBL" id="CAB3997553.1"/>
    </source>
</evidence>
<accession>A0A7D9E157</accession>
<dbReference type="EMBL" id="CACRXK020003129">
    <property type="protein sequence ID" value="CAB3997553.1"/>
    <property type="molecule type" value="Genomic_DNA"/>
</dbReference>
<name>A0A7D9E157_PARCT</name>
<dbReference type="Proteomes" id="UP001152795">
    <property type="component" value="Unassembled WGS sequence"/>
</dbReference>
<keyword evidence="2" id="KW-1185">Reference proteome</keyword>
<feature type="non-terminal residue" evidence="1">
    <location>
        <position position="1"/>
    </location>
</feature>
<gene>
    <name evidence="1" type="ORF">PACLA_8A023321</name>
</gene>
<organism evidence="1 2">
    <name type="scientific">Paramuricea clavata</name>
    <name type="common">Red gorgonian</name>
    <name type="synonym">Violescent sea-whip</name>
    <dbReference type="NCBI Taxonomy" id="317549"/>
    <lineage>
        <taxon>Eukaryota</taxon>
        <taxon>Metazoa</taxon>
        <taxon>Cnidaria</taxon>
        <taxon>Anthozoa</taxon>
        <taxon>Octocorallia</taxon>
        <taxon>Malacalcyonacea</taxon>
        <taxon>Plexauridae</taxon>
        <taxon>Paramuricea</taxon>
    </lineage>
</organism>
<dbReference type="AlphaFoldDB" id="A0A7D9E157"/>
<protein>
    <submittedName>
        <fullName evidence="1">Uncharacterized protein</fullName>
    </submittedName>
</protein>
<comment type="caution">
    <text evidence="1">The sequence shown here is derived from an EMBL/GenBank/DDBJ whole genome shotgun (WGS) entry which is preliminary data.</text>
</comment>